<reference evidence="6 7" key="1">
    <citation type="submission" date="2014-04" db="EMBL/GenBank/DDBJ databases">
        <title>Marinobacterium kochiensis sp. nov., isolated from sediment sample collected from Kochi backwaters in Kerala, India.</title>
        <authorList>
            <person name="Singh A."/>
            <person name="Pinnaka A.K."/>
        </authorList>
    </citation>
    <scope>NUCLEOTIDE SEQUENCE [LARGE SCALE GENOMIC DNA]</scope>
    <source>
        <strain evidence="6 7">AK27</strain>
    </source>
</reference>
<dbReference type="Gene3D" id="1.10.10.10">
    <property type="entry name" value="Winged helix-like DNA-binding domain superfamily/Winged helix DNA-binding domain"/>
    <property type="match status" value="1"/>
</dbReference>
<accession>A0A081G2Y0</accession>
<dbReference type="SUPFAM" id="SSF46785">
    <property type="entry name" value="Winged helix' DNA-binding domain"/>
    <property type="match status" value="1"/>
</dbReference>
<dbReference type="PATRIC" id="fig|1232683.4.peg.829"/>
<dbReference type="GO" id="GO:0006351">
    <property type="term" value="P:DNA-templated transcription"/>
    <property type="evidence" value="ECO:0007669"/>
    <property type="project" value="TreeGrafter"/>
</dbReference>
<organism evidence="6 7">
    <name type="scientific">Marinobacterium lacunae</name>
    <dbReference type="NCBI Taxonomy" id="1232683"/>
    <lineage>
        <taxon>Bacteria</taxon>
        <taxon>Pseudomonadati</taxon>
        <taxon>Pseudomonadota</taxon>
        <taxon>Gammaproteobacteria</taxon>
        <taxon>Oceanospirillales</taxon>
        <taxon>Oceanospirillaceae</taxon>
        <taxon>Marinobacterium</taxon>
    </lineage>
</organism>
<dbReference type="InterPro" id="IPR036390">
    <property type="entry name" value="WH_DNA-bd_sf"/>
</dbReference>
<dbReference type="Pfam" id="PF00126">
    <property type="entry name" value="HTH_1"/>
    <property type="match status" value="1"/>
</dbReference>
<comment type="similarity">
    <text evidence="1">Belongs to the LysR transcriptional regulatory family.</text>
</comment>
<protein>
    <submittedName>
        <fullName evidence="6">Transcriptional regulator, LysR family, in formaldehyde detoxification operon</fullName>
    </submittedName>
</protein>
<comment type="caution">
    <text evidence="6">The sequence shown here is derived from an EMBL/GenBank/DDBJ whole genome shotgun (WGS) entry which is preliminary data.</text>
</comment>
<dbReference type="InterPro" id="IPR058163">
    <property type="entry name" value="LysR-type_TF_proteobact-type"/>
</dbReference>
<evidence type="ECO:0000256" key="3">
    <source>
        <dbReference type="ARBA" id="ARBA00023125"/>
    </source>
</evidence>
<evidence type="ECO:0000256" key="4">
    <source>
        <dbReference type="ARBA" id="ARBA00023163"/>
    </source>
</evidence>
<dbReference type="eggNOG" id="COG0583">
    <property type="taxonomic scope" value="Bacteria"/>
</dbReference>
<dbReference type="EMBL" id="JMQN01000013">
    <property type="protein sequence ID" value="KEA65135.1"/>
    <property type="molecule type" value="Genomic_DNA"/>
</dbReference>
<name>A0A081G2Y0_9GAMM</name>
<dbReference type="GO" id="GO:0043565">
    <property type="term" value="F:sequence-specific DNA binding"/>
    <property type="evidence" value="ECO:0007669"/>
    <property type="project" value="TreeGrafter"/>
</dbReference>
<feature type="domain" description="HTH lysR-type" evidence="5">
    <location>
        <begin position="1"/>
        <end position="59"/>
    </location>
</feature>
<gene>
    <name evidence="6" type="ORF">ADIMK_0837</name>
</gene>
<evidence type="ECO:0000313" key="7">
    <source>
        <dbReference type="Proteomes" id="UP000028252"/>
    </source>
</evidence>
<keyword evidence="7" id="KW-1185">Reference proteome</keyword>
<dbReference type="OrthoDB" id="9815676at2"/>
<evidence type="ECO:0000256" key="2">
    <source>
        <dbReference type="ARBA" id="ARBA00023015"/>
    </source>
</evidence>
<sequence length="301" mass="34370">MRRWDAIEAYVAVVQEGSFSAAAEKLGVSASHISRRVAELEAHLGTPLIFRTTRSIRLSEAGEQYFQQCHHLLEGFLSAEEQISRQQSEPAGQLKLTCAATFGERFIAPLLPEFMRRYPKLEIELHLSNQLVDLIRDGYDLAIRLGTLEDSSLLARRLCDRREYLCASPDYIERHGIPHTLSELSLHNCLVGTSPTWLFQDRGHRRELRVQGNWRSNSGPAVLSAVQCGLGIAQLPDYYVEPLIERGELISLLTNYRYPHSGVWLVYPKVRQQLPRLKLLCDYLIEAFETLPWRSTARADR</sequence>
<dbReference type="RefSeq" id="WP_036183937.1">
    <property type="nucleotide sequence ID" value="NZ_JMQN01000013.1"/>
</dbReference>
<dbReference type="InterPro" id="IPR036388">
    <property type="entry name" value="WH-like_DNA-bd_sf"/>
</dbReference>
<dbReference type="AlphaFoldDB" id="A0A081G2Y0"/>
<dbReference type="PROSITE" id="PS50931">
    <property type="entry name" value="HTH_LYSR"/>
    <property type="match status" value="1"/>
</dbReference>
<evidence type="ECO:0000259" key="5">
    <source>
        <dbReference type="PROSITE" id="PS50931"/>
    </source>
</evidence>
<evidence type="ECO:0000256" key="1">
    <source>
        <dbReference type="ARBA" id="ARBA00009437"/>
    </source>
</evidence>
<evidence type="ECO:0000313" key="6">
    <source>
        <dbReference type="EMBL" id="KEA65135.1"/>
    </source>
</evidence>
<dbReference type="SUPFAM" id="SSF53850">
    <property type="entry name" value="Periplasmic binding protein-like II"/>
    <property type="match status" value="1"/>
</dbReference>
<dbReference type="PANTHER" id="PTHR30537:SF10">
    <property type="entry name" value="TRANSCRIPTIONAL REGULATOR-RELATED"/>
    <property type="match status" value="1"/>
</dbReference>
<dbReference type="PANTHER" id="PTHR30537">
    <property type="entry name" value="HTH-TYPE TRANSCRIPTIONAL REGULATOR"/>
    <property type="match status" value="1"/>
</dbReference>
<dbReference type="Gene3D" id="3.40.190.290">
    <property type="match status" value="1"/>
</dbReference>
<dbReference type="FunFam" id="3.40.190.290:FF:000001">
    <property type="entry name" value="Transcriptional regulator, LysR family"/>
    <property type="match status" value="1"/>
</dbReference>
<keyword evidence="4" id="KW-0804">Transcription</keyword>
<dbReference type="GO" id="GO:0003700">
    <property type="term" value="F:DNA-binding transcription factor activity"/>
    <property type="evidence" value="ECO:0007669"/>
    <property type="project" value="InterPro"/>
</dbReference>
<keyword evidence="2" id="KW-0805">Transcription regulation</keyword>
<proteinExistence type="inferred from homology"/>
<dbReference type="FunFam" id="1.10.10.10:FF:000001">
    <property type="entry name" value="LysR family transcriptional regulator"/>
    <property type="match status" value="1"/>
</dbReference>
<keyword evidence="3" id="KW-0238">DNA-binding</keyword>
<dbReference type="InterPro" id="IPR000847">
    <property type="entry name" value="LysR_HTH_N"/>
</dbReference>
<dbReference type="InterPro" id="IPR005119">
    <property type="entry name" value="LysR_subst-bd"/>
</dbReference>
<dbReference type="Pfam" id="PF03466">
    <property type="entry name" value="LysR_substrate"/>
    <property type="match status" value="1"/>
</dbReference>
<dbReference type="STRING" id="1232683.ADIMK_0837"/>
<dbReference type="Proteomes" id="UP000028252">
    <property type="component" value="Unassembled WGS sequence"/>
</dbReference>